<organism evidence="2 3">
    <name type="scientific">Riccia fluitans</name>
    <dbReference type="NCBI Taxonomy" id="41844"/>
    <lineage>
        <taxon>Eukaryota</taxon>
        <taxon>Viridiplantae</taxon>
        <taxon>Streptophyta</taxon>
        <taxon>Embryophyta</taxon>
        <taxon>Marchantiophyta</taxon>
        <taxon>Marchantiopsida</taxon>
        <taxon>Marchantiidae</taxon>
        <taxon>Marchantiales</taxon>
        <taxon>Ricciaceae</taxon>
        <taxon>Riccia</taxon>
    </lineage>
</organism>
<evidence type="ECO:0000256" key="1">
    <source>
        <dbReference type="SAM" id="Phobius"/>
    </source>
</evidence>
<keyword evidence="1" id="KW-0812">Transmembrane</keyword>
<dbReference type="SUPFAM" id="SSF81665">
    <property type="entry name" value="Calcium ATPase, transmembrane domain M"/>
    <property type="match status" value="1"/>
</dbReference>
<feature type="transmembrane region" description="Helical" evidence="1">
    <location>
        <begin position="25"/>
        <end position="57"/>
    </location>
</feature>
<dbReference type="Gene3D" id="2.70.150.10">
    <property type="entry name" value="Calcium-transporting ATPase, cytoplasmic transduction domain A"/>
    <property type="match status" value="1"/>
</dbReference>
<dbReference type="Gene3D" id="1.20.1110.10">
    <property type="entry name" value="Calcium-transporting ATPase, transmembrane domain"/>
    <property type="match status" value="1"/>
</dbReference>
<accession>A0ABD1XVM3</accession>
<dbReference type="AlphaFoldDB" id="A0ABD1XVM3"/>
<dbReference type="Proteomes" id="UP001605036">
    <property type="component" value="Unassembled WGS sequence"/>
</dbReference>
<reference evidence="2 3" key="1">
    <citation type="submission" date="2024-09" db="EMBL/GenBank/DDBJ databases">
        <title>Chromosome-scale assembly of Riccia fluitans.</title>
        <authorList>
            <person name="Paukszto L."/>
            <person name="Sawicki J."/>
            <person name="Karawczyk K."/>
            <person name="Piernik-Szablinska J."/>
            <person name="Szczecinska M."/>
            <person name="Mazdziarz M."/>
        </authorList>
    </citation>
    <scope>NUCLEOTIDE SEQUENCE [LARGE SCALE GENOMIC DNA]</scope>
    <source>
        <strain evidence="2">Rf_01</strain>
        <tissue evidence="2">Aerial parts of the thallus</tissue>
    </source>
</reference>
<keyword evidence="1" id="KW-0472">Membrane</keyword>
<keyword evidence="3" id="KW-1185">Reference proteome</keyword>
<protein>
    <submittedName>
        <fullName evidence="2">Uncharacterized protein</fullName>
    </submittedName>
</protein>
<name>A0ABD1XVM3_9MARC</name>
<keyword evidence="1" id="KW-1133">Transmembrane helix</keyword>
<comment type="caution">
    <text evidence="2">The sequence shown here is derived from an EMBL/GenBank/DDBJ whole genome shotgun (WGS) entry which is preliminary data.</text>
</comment>
<proteinExistence type="predicted"/>
<feature type="transmembrane region" description="Helical" evidence="1">
    <location>
        <begin position="63"/>
        <end position="83"/>
    </location>
</feature>
<evidence type="ECO:0000313" key="3">
    <source>
        <dbReference type="Proteomes" id="UP001605036"/>
    </source>
</evidence>
<sequence>MLCSTVTSQIVQVRLFHTCVFGSEYLYVVTCTGVLILDLWIVQLLLLCVGVLCIMFGTLEEAVTAFLVIFLMASAEVGTEWRAKRALNSLERSCPTEKTVKREGQHIKLDTRVLLPGDIVLLPAGMGVVYRTGTTTYLGKVLSSRRTTVKENYASESNERSFVGLEYFGLDTERVWGSLRIMKEYEVAGCYPVWSEFGFCDHSRGELPVLIVAVLAVGALTLSMQLTCFGTPRILVGTQQYGIRSNALEYVRQFDSEGLQKLFEAWLFMSDLGDDLENLTTNTCRQSEQEQEQLTSDVGEETTSSIGIEELEASSLHRVESDMFDGAVLYALDSSGSFLGETPYLDFLLPVKNFMFILRRHSRRN</sequence>
<dbReference type="EMBL" id="JBHFFA010000007">
    <property type="protein sequence ID" value="KAL2612999.1"/>
    <property type="molecule type" value="Genomic_DNA"/>
</dbReference>
<dbReference type="InterPro" id="IPR023298">
    <property type="entry name" value="ATPase_P-typ_TM_dom_sf"/>
</dbReference>
<gene>
    <name evidence="2" type="ORF">R1flu_024691</name>
</gene>
<feature type="transmembrane region" description="Helical" evidence="1">
    <location>
        <begin position="207"/>
        <end position="226"/>
    </location>
</feature>
<evidence type="ECO:0000313" key="2">
    <source>
        <dbReference type="EMBL" id="KAL2612999.1"/>
    </source>
</evidence>